<accession>A0A392P188</accession>
<protein>
    <submittedName>
        <fullName evidence="1">Uncharacterized protein</fullName>
    </submittedName>
</protein>
<dbReference type="Proteomes" id="UP000265520">
    <property type="component" value="Unassembled WGS sequence"/>
</dbReference>
<evidence type="ECO:0000313" key="2">
    <source>
        <dbReference type="Proteomes" id="UP000265520"/>
    </source>
</evidence>
<dbReference type="AlphaFoldDB" id="A0A392P188"/>
<dbReference type="EMBL" id="LXQA010058835">
    <property type="protein sequence ID" value="MCI05484.1"/>
    <property type="molecule type" value="Genomic_DNA"/>
</dbReference>
<proteinExistence type="predicted"/>
<gene>
    <name evidence="1" type="ORF">A2U01_0026537</name>
</gene>
<reference evidence="1 2" key="1">
    <citation type="journal article" date="2018" name="Front. Plant Sci.">
        <title>Red Clover (Trifolium pratense) and Zigzag Clover (T. medium) - A Picture of Genomic Similarities and Differences.</title>
        <authorList>
            <person name="Dluhosova J."/>
            <person name="Istvanek J."/>
            <person name="Nedelnik J."/>
            <person name="Repkova J."/>
        </authorList>
    </citation>
    <scope>NUCLEOTIDE SEQUENCE [LARGE SCALE GENOMIC DNA]</scope>
    <source>
        <strain evidence="2">cv. 10/8</strain>
        <tissue evidence="1">Leaf</tissue>
    </source>
</reference>
<organism evidence="1 2">
    <name type="scientific">Trifolium medium</name>
    <dbReference type="NCBI Taxonomy" id="97028"/>
    <lineage>
        <taxon>Eukaryota</taxon>
        <taxon>Viridiplantae</taxon>
        <taxon>Streptophyta</taxon>
        <taxon>Embryophyta</taxon>
        <taxon>Tracheophyta</taxon>
        <taxon>Spermatophyta</taxon>
        <taxon>Magnoliopsida</taxon>
        <taxon>eudicotyledons</taxon>
        <taxon>Gunneridae</taxon>
        <taxon>Pentapetalae</taxon>
        <taxon>rosids</taxon>
        <taxon>fabids</taxon>
        <taxon>Fabales</taxon>
        <taxon>Fabaceae</taxon>
        <taxon>Papilionoideae</taxon>
        <taxon>50 kb inversion clade</taxon>
        <taxon>NPAAA clade</taxon>
        <taxon>Hologalegina</taxon>
        <taxon>IRL clade</taxon>
        <taxon>Trifolieae</taxon>
        <taxon>Trifolium</taxon>
    </lineage>
</organism>
<sequence>STHLAALYYNNKKSNLFRIYVLADMKHQLSHLKDRFNCRDATNVAGFEYRRPSVCSDGRVTNMKLQNDRNVDPSEEL</sequence>
<comment type="caution">
    <text evidence="1">The sequence shown here is derived from an EMBL/GenBank/DDBJ whole genome shotgun (WGS) entry which is preliminary data.</text>
</comment>
<feature type="non-terminal residue" evidence="1">
    <location>
        <position position="1"/>
    </location>
</feature>
<evidence type="ECO:0000313" key="1">
    <source>
        <dbReference type="EMBL" id="MCI05484.1"/>
    </source>
</evidence>
<keyword evidence="2" id="KW-1185">Reference proteome</keyword>
<name>A0A392P188_9FABA</name>